<dbReference type="EMBL" id="NCUK01000013">
    <property type="protein sequence ID" value="ORO54545.1"/>
    <property type="molecule type" value="Genomic_DNA"/>
</dbReference>
<sequence>MKSLKIIGITLASLLVIVGLSVGGYKVMKKVEHDEMVRIVESEEVKEVIEDYLNYIDGKAFTNKGVIQSYEIDTESIQHNPMGGINFSVYVNEDNELYVRYTLEKNSQTKKVDFSSGGYSGKLHNLIKEKQ</sequence>
<keyword evidence="1" id="KW-0812">Transmembrane</keyword>
<evidence type="ECO:0000256" key="1">
    <source>
        <dbReference type="SAM" id="Phobius"/>
    </source>
</evidence>
<evidence type="ECO:0000313" key="2">
    <source>
        <dbReference type="EMBL" id="ORO54545.1"/>
    </source>
</evidence>
<protein>
    <recommendedName>
        <fullName evidence="4">DUF1310 family protein</fullName>
    </recommendedName>
</protein>
<evidence type="ECO:0008006" key="4">
    <source>
        <dbReference type="Google" id="ProtNLM"/>
    </source>
</evidence>
<name>A0A1X1H632_STROR</name>
<proteinExistence type="predicted"/>
<accession>A0A1X1H632</accession>
<organism evidence="2 3">
    <name type="scientific">Streptococcus oralis subsp. oralis</name>
    <dbReference type="NCBI Taxonomy" id="1891914"/>
    <lineage>
        <taxon>Bacteria</taxon>
        <taxon>Bacillati</taxon>
        <taxon>Bacillota</taxon>
        <taxon>Bacilli</taxon>
        <taxon>Lactobacillales</taxon>
        <taxon>Streptococcaceae</taxon>
        <taxon>Streptococcus</taxon>
    </lineage>
</organism>
<feature type="transmembrane region" description="Helical" evidence="1">
    <location>
        <begin position="6"/>
        <end position="28"/>
    </location>
</feature>
<dbReference type="Pfam" id="PF07006">
    <property type="entry name" value="DUF1310"/>
    <property type="match status" value="1"/>
</dbReference>
<reference evidence="2 3" key="1">
    <citation type="journal article" date="2016" name="Eur. J. Clin. Microbiol. Infect. Dis.">
        <title>Whole genome sequencing as a tool for phylogenetic analysis of clinical strains of Mitis group streptococci.</title>
        <authorList>
            <person name="Rasmussen L.H."/>
            <person name="Dargis R."/>
            <person name="Hojholt K."/>
            <person name="Christensen J.J."/>
            <person name="Skovgaard O."/>
            <person name="Justesen U.S."/>
            <person name="Rosenvinge F.S."/>
            <person name="Moser C."/>
            <person name="Lukjancenko O."/>
            <person name="Rasmussen S."/>
            <person name="Nielsen X.C."/>
        </authorList>
    </citation>
    <scope>NUCLEOTIDE SEQUENCE [LARGE SCALE GENOMIC DNA]</scope>
    <source>
        <strain evidence="2 3">RH_57980_07</strain>
    </source>
</reference>
<gene>
    <name evidence="2" type="ORF">B7721_08325</name>
</gene>
<evidence type="ECO:0000313" key="3">
    <source>
        <dbReference type="Proteomes" id="UP000193669"/>
    </source>
</evidence>
<dbReference type="Proteomes" id="UP000193669">
    <property type="component" value="Unassembled WGS sequence"/>
</dbReference>
<dbReference type="RefSeq" id="WP_084878537.1">
    <property type="nucleotide sequence ID" value="NZ_NCUK01000013.1"/>
</dbReference>
<dbReference type="InterPro" id="IPR010738">
    <property type="entry name" value="DUF1310"/>
</dbReference>
<comment type="caution">
    <text evidence="2">The sequence shown here is derived from an EMBL/GenBank/DDBJ whole genome shotgun (WGS) entry which is preliminary data.</text>
</comment>
<keyword evidence="1" id="KW-0472">Membrane</keyword>
<keyword evidence="1" id="KW-1133">Transmembrane helix</keyword>
<dbReference type="AlphaFoldDB" id="A0A1X1H632"/>